<reference evidence="1" key="1">
    <citation type="submission" date="2019-11" db="EMBL/GenBank/DDBJ databases">
        <authorList>
            <person name="Feng L."/>
        </authorList>
    </citation>
    <scope>NUCLEOTIDE SEQUENCE</scope>
    <source>
        <strain evidence="1">EMassiliensisLFYP7</strain>
    </source>
</reference>
<evidence type="ECO:0000313" key="1">
    <source>
        <dbReference type="EMBL" id="VYU76300.1"/>
    </source>
</evidence>
<gene>
    <name evidence="1" type="ORF">EMLFYP7_03995</name>
</gene>
<dbReference type="OrthoDB" id="3611744at2"/>
<proteinExistence type="predicted"/>
<dbReference type="Pfam" id="PF08889">
    <property type="entry name" value="WbqC"/>
    <property type="match status" value="1"/>
</dbReference>
<sequence length="230" mass="26281">MNVAIMQPYLFPWIGYFQLINQSDIFVLYDDACFIKQGYINRNSILSAGAAQRFTLPVPGASVHKRIGELTFSRDVKKLLKTLTQSYNKAPYFAQVMPMIADVLEHDDRSITACCEYAISRIFTYLHSEKKIVRSSQLDYCRDENAENKVIGICKATGADVYVNSSGGMHLYSTANFAEQGITLRFLQAENMTYYQGQQEFVPWLSIIDVLMFCEPEQVKQALNHFTYIN</sequence>
<dbReference type="InterPro" id="IPR014985">
    <property type="entry name" value="WbqC"/>
</dbReference>
<accession>A0A6N3HJ94</accession>
<dbReference type="EMBL" id="CACRTZ010000037">
    <property type="protein sequence ID" value="VYU76300.1"/>
    <property type="molecule type" value="Genomic_DNA"/>
</dbReference>
<dbReference type="RefSeq" id="WP_044173525.1">
    <property type="nucleotide sequence ID" value="NZ_CABKSF010000001.1"/>
</dbReference>
<name>A0A6N3HJ94_9ENTR</name>
<dbReference type="AlphaFoldDB" id="A0A6N3HJ94"/>
<protein>
    <submittedName>
        <fullName evidence="1">WbqC-like protein family protein</fullName>
    </submittedName>
</protein>
<organism evidence="1">
    <name type="scientific">Phytobacter massiliensis</name>
    <dbReference type="NCBI Taxonomy" id="1485952"/>
    <lineage>
        <taxon>Bacteria</taxon>
        <taxon>Pseudomonadati</taxon>
        <taxon>Pseudomonadota</taxon>
        <taxon>Gammaproteobacteria</taxon>
        <taxon>Enterobacterales</taxon>
        <taxon>Enterobacteriaceae</taxon>
        <taxon>Phytobacter</taxon>
    </lineage>
</organism>